<keyword evidence="1" id="KW-0479">Metal-binding</keyword>
<dbReference type="InterPro" id="IPR036864">
    <property type="entry name" value="Zn2-C6_fun-type_DNA-bd_sf"/>
</dbReference>
<name>A0ABQ8R0K7_FUSEQ</name>
<feature type="compositionally biased region" description="Low complexity" evidence="6">
    <location>
        <begin position="1"/>
        <end position="27"/>
    </location>
</feature>
<evidence type="ECO:0000256" key="4">
    <source>
        <dbReference type="ARBA" id="ARBA00023242"/>
    </source>
</evidence>
<dbReference type="SUPFAM" id="SSF52540">
    <property type="entry name" value="P-loop containing nucleoside triphosphate hydrolases"/>
    <property type="match status" value="1"/>
</dbReference>
<reference evidence="10" key="1">
    <citation type="submission" date="2022-09" db="EMBL/GenBank/DDBJ databases">
        <title>Fusarium specimens isolated from Avocado Roots.</title>
        <authorList>
            <person name="Stajich J."/>
            <person name="Roper C."/>
            <person name="Heimlech-Rivalta G."/>
        </authorList>
    </citation>
    <scope>NUCLEOTIDE SEQUENCE</scope>
    <source>
        <strain evidence="10">CF00095</strain>
    </source>
</reference>
<dbReference type="PROSITE" id="PS51388">
    <property type="entry name" value="GED"/>
    <property type="match status" value="1"/>
</dbReference>
<keyword evidence="11" id="KW-1185">Reference proteome</keyword>
<evidence type="ECO:0000256" key="6">
    <source>
        <dbReference type="SAM" id="MobiDB-lite"/>
    </source>
</evidence>
<evidence type="ECO:0000313" key="10">
    <source>
        <dbReference type="EMBL" id="KAJ4120048.1"/>
    </source>
</evidence>
<dbReference type="CDD" id="cd00067">
    <property type="entry name" value="GAL4"/>
    <property type="match status" value="1"/>
</dbReference>
<sequence length="1431" mass="161205">MTRTKSSPPASGPSASATATRRQASARPGKARSLACRQCRDRKIRCDGARPVCDSCSRRGLCAEQCVYPEIEHEGSIASSRSYIRALQKRVQELEEKERQLELVAHGRDAFAATTPAHDEWRKHSTSPSVASERMTRPPRPSDHALPPIHADSGHPLPSFPLRAGSLPMVHEPASYYSRPHHPMGASPPLTDDLEDAAPVKPSSFGSYSSNVKAALMLQKITLPPTDLMDELLAEYFNIDWITMPIVHRPSFYQRYHRLIAVANSRYRRDIPLEEATELAATYSLLLGMLAIGQIAKSATTESNESHLTHAYEFHQQAKTLLLVDLLSVASLPVVQALVVHTRFLRRTGAAQDSWMMTGMAYRLAEGLMLHVDLLGKAQAEIEERRRTWCACALLVRMQNSSESQNPTFGTLPQEIDDEYLEVYANNINRTQPCDTSSKLSFFNQTLKLADNVLQPIHDAYFSSTCNTKEAIPDILSTALKLDCELEEWYTALPEHLHVKFPCTQPEAVFRRQAILLRIRYLEAKALIPRAAIMKLITSNATQPASLIAKSMVTGLFESCYAASVELEDIMAREKRLITFDGPPENHSAIALSIIGMTLTVLVQHPLFKEIVTNPVLITDEARRCLATAKQYTNTNTNTNTNNPLSERFVHALESALQPSSPRDVVDQTPAEMALLEAWYMKRQDLVSPDAETPVAEMKTQRDKSGEGLANRTLLDKMDKLRELGISDMVPLPQMVVVGDQSAGKSSVLESLTGFHFPRDVTLCTRHATEIICRREEIPSIAISIHAVDADRDVANSFRRTVKNLDAKEFGQIFKDAAKVMGIETDSDGNTVGSAFSRDVLRVEISGPNEDHLTVIDVPGMFENETPGMTTRDDIELVKGMVKRYINESRTIILAVVPCNGDIANQKILTYAKEADPEGKRTLGVLTKPDLAVEQATKGVVVDLVLGKRRDLQLGYCVVKNRGADDTSSSPEDRDVQEKNFFAQAPWTKLPKDRVGIRALRIRLSQLLADRTKSEFPKVRSELAAKQKEYEILLNDMGQSRSTEAQQRIYLGNLAAQFAQIKNYGLDAYYTRHEIFEDEELRLITRIREINEGFGKVLYERGHSRYFHEADEQTRESLKVKRVQGEEEEEDYPSEYEGVREALYKDPSFDVPLLGEDELEDGILYDSYWCPLPATGDILNYLETEYLNSRGYELGTFSGEVLPTVFKEQSKKWRPMAQAHVSNAILIVHHFIWTVLEKCCPDQDIRAELWAFLLDDLMKRYRRAVDHVEFLLRVEFESKSITYDPTFNERLNKLKFVEVEGLGKEVSHKITDFSGDNMKAVAREARRLVEKRLGKEDSLISTRQAIHDVLQTFYENARSRFVDVVCQQVIDHFLLHASDGPLCVFSQDVVIHMTADQLDTIAGEDTLSRDRREKLTHDISKMKQGLKVLRG</sequence>
<evidence type="ECO:0000259" key="8">
    <source>
        <dbReference type="PROSITE" id="PS51388"/>
    </source>
</evidence>
<feature type="region of interest" description="Disordered" evidence="6">
    <location>
        <begin position="1"/>
        <end position="33"/>
    </location>
</feature>
<dbReference type="InterPro" id="IPR007219">
    <property type="entry name" value="XnlR_reg_dom"/>
</dbReference>
<evidence type="ECO:0000313" key="11">
    <source>
        <dbReference type="Proteomes" id="UP001152024"/>
    </source>
</evidence>
<dbReference type="InterPro" id="IPR030381">
    <property type="entry name" value="G_DYNAMIN_dom"/>
</dbReference>
<keyword evidence="4" id="KW-0539">Nucleus</keyword>
<dbReference type="CDD" id="cd12148">
    <property type="entry name" value="fungal_TF_MHR"/>
    <property type="match status" value="1"/>
</dbReference>
<evidence type="ECO:0000256" key="3">
    <source>
        <dbReference type="ARBA" id="ARBA00023134"/>
    </source>
</evidence>
<dbReference type="InterPro" id="IPR001138">
    <property type="entry name" value="Zn2Cys6_DnaBD"/>
</dbReference>
<gene>
    <name evidence="10" type="ORF">NW768_010331</name>
</gene>
<dbReference type="EMBL" id="JAOQBH010000020">
    <property type="protein sequence ID" value="KAJ4120048.1"/>
    <property type="molecule type" value="Genomic_DNA"/>
</dbReference>
<evidence type="ECO:0000256" key="5">
    <source>
        <dbReference type="SAM" id="Coils"/>
    </source>
</evidence>
<dbReference type="PROSITE" id="PS50048">
    <property type="entry name" value="ZN2_CY6_FUNGAL_2"/>
    <property type="match status" value="1"/>
</dbReference>
<dbReference type="Proteomes" id="UP001152024">
    <property type="component" value="Unassembled WGS sequence"/>
</dbReference>
<accession>A0ABQ8R0K7</accession>
<dbReference type="InterPro" id="IPR027417">
    <property type="entry name" value="P-loop_NTPase"/>
</dbReference>
<dbReference type="InterPro" id="IPR022812">
    <property type="entry name" value="Dynamin"/>
</dbReference>
<dbReference type="CDD" id="cd08771">
    <property type="entry name" value="DLP_1"/>
    <property type="match status" value="1"/>
</dbReference>
<feature type="domain" description="Dynamin-type G" evidence="9">
    <location>
        <begin position="729"/>
        <end position="1017"/>
    </location>
</feature>
<dbReference type="Pfam" id="PF00172">
    <property type="entry name" value="Zn_clus"/>
    <property type="match status" value="1"/>
</dbReference>
<dbReference type="Gene3D" id="3.40.50.300">
    <property type="entry name" value="P-loop containing nucleotide triphosphate hydrolases"/>
    <property type="match status" value="1"/>
</dbReference>
<evidence type="ECO:0008006" key="12">
    <source>
        <dbReference type="Google" id="ProtNLM"/>
    </source>
</evidence>
<feature type="compositionally biased region" description="Basic and acidic residues" evidence="6">
    <location>
        <begin position="134"/>
        <end position="143"/>
    </location>
</feature>
<dbReference type="SUPFAM" id="SSF57701">
    <property type="entry name" value="Zn2/Cys6 DNA-binding domain"/>
    <property type="match status" value="1"/>
</dbReference>
<dbReference type="InterPro" id="IPR045063">
    <property type="entry name" value="Dynamin_N"/>
</dbReference>
<evidence type="ECO:0000259" key="9">
    <source>
        <dbReference type="PROSITE" id="PS51718"/>
    </source>
</evidence>
<keyword evidence="2" id="KW-0547">Nucleotide-binding</keyword>
<feature type="region of interest" description="Disordered" evidence="6">
    <location>
        <begin position="117"/>
        <end position="151"/>
    </location>
</feature>
<dbReference type="InterPro" id="IPR000375">
    <property type="entry name" value="Dynamin_stalk"/>
</dbReference>
<evidence type="ECO:0000256" key="1">
    <source>
        <dbReference type="ARBA" id="ARBA00022723"/>
    </source>
</evidence>
<dbReference type="InterPro" id="IPR020850">
    <property type="entry name" value="GED_dom"/>
</dbReference>
<feature type="coiled-coil region" evidence="5">
    <location>
        <begin position="77"/>
        <end position="104"/>
    </location>
</feature>
<organism evidence="10 11">
    <name type="scientific">Fusarium equiseti</name>
    <name type="common">Fusarium scirpi</name>
    <dbReference type="NCBI Taxonomy" id="61235"/>
    <lineage>
        <taxon>Eukaryota</taxon>
        <taxon>Fungi</taxon>
        <taxon>Dikarya</taxon>
        <taxon>Ascomycota</taxon>
        <taxon>Pezizomycotina</taxon>
        <taxon>Sordariomycetes</taxon>
        <taxon>Hypocreomycetidae</taxon>
        <taxon>Hypocreales</taxon>
        <taxon>Nectriaceae</taxon>
        <taxon>Fusarium</taxon>
        <taxon>Fusarium incarnatum-equiseti species complex</taxon>
    </lineage>
</organism>
<dbReference type="PROSITE" id="PS51718">
    <property type="entry name" value="G_DYNAMIN_2"/>
    <property type="match status" value="1"/>
</dbReference>
<dbReference type="PRINTS" id="PR00195">
    <property type="entry name" value="DYNAMIN"/>
</dbReference>
<dbReference type="SMART" id="SM00066">
    <property type="entry name" value="GAL4"/>
    <property type="match status" value="1"/>
</dbReference>
<dbReference type="InterPro" id="IPR001401">
    <property type="entry name" value="Dynamin_GTPase"/>
</dbReference>
<dbReference type="SMART" id="SM00053">
    <property type="entry name" value="DYNc"/>
    <property type="match status" value="1"/>
</dbReference>
<comment type="caution">
    <text evidence="10">The sequence shown here is derived from an EMBL/GenBank/DDBJ whole genome shotgun (WGS) entry which is preliminary data.</text>
</comment>
<dbReference type="Pfam" id="PF00350">
    <property type="entry name" value="Dynamin_N"/>
    <property type="match status" value="1"/>
</dbReference>
<protein>
    <recommendedName>
        <fullName evidence="12">Zn(2)-C6 fungal-type domain-containing protein</fullName>
    </recommendedName>
</protein>
<dbReference type="PANTHER" id="PTHR11566:SF215">
    <property type="entry name" value="DYNAMIN GTPASE"/>
    <property type="match status" value="1"/>
</dbReference>
<dbReference type="Gene3D" id="4.10.240.10">
    <property type="entry name" value="Zn(2)-C6 fungal-type DNA-binding domain"/>
    <property type="match status" value="1"/>
</dbReference>
<dbReference type="Pfam" id="PF01031">
    <property type="entry name" value="Dynamin_M"/>
    <property type="match status" value="1"/>
</dbReference>
<dbReference type="Pfam" id="PF04082">
    <property type="entry name" value="Fungal_trans"/>
    <property type="match status" value="1"/>
</dbReference>
<evidence type="ECO:0000259" key="7">
    <source>
        <dbReference type="PROSITE" id="PS50048"/>
    </source>
</evidence>
<evidence type="ECO:0000256" key="2">
    <source>
        <dbReference type="ARBA" id="ARBA00022741"/>
    </source>
</evidence>
<keyword evidence="5" id="KW-0175">Coiled coil</keyword>
<proteinExistence type="predicted"/>
<keyword evidence="3" id="KW-0342">GTP-binding</keyword>
<feature type="domain" description="GED" evidence="8">
    <location>
        <begin position="1343"/>
        <end position="1431"/>
    </location>
</feature>
<dbReference type="PANTHER" id="PTHR11566">
    <property type="entry name" value="DYNAMIN"/>
    <property type="match status" value="1"/>
</dbReference>
<feature type="domain" description="Zn(2)-C6 fungal-type" evidence="7">
    <location>
        <begin position="35"/>
        <end position="68"/>
    </location>
</feature>